<evidence type="ECO:0000313" key="7">
    <source>
        <dbReference type="EMBL" id="MCL6729281.1"/>
    </source>
</evidence>
<dbReference type="Pfam" id="PF12698">
    <property type="entry name" value="ABC2_membrane_3"/>
    <property type="match status" value="1"/>
</dbReference>
<proteinExistence type="predicted"/>
<comment type="caution">
    <text evidence="7">The sequence shown here is derived from an EMBL/GenBank/DDBJ whole genome shotgun (WGS) entry which is preliminary data.</text>
</comment>
<evidence type="ECO:0000256" key="4">
    <source>
        <dbReference type="ARBA" id="ARBA00023136"/>
    </source>
</evidence>
<evidence type="ECO:0000313" key="8">
    <source>
        <dbReference type="Proteomes" id="UP001165342"/>
    </source>
</evidence>
<feature type="domain" description="ABC-2 type transporter transmembrane" evidence="6">
    <location>
        <begin position="25"/>
        <end position="368"/>
    </location>
</feature>
<feature type="transmembrane region" description="Helical" evidence="5">
    <location>
        <begin position="225"/>
        <end position="250"/>
    </location>
</feature>
<organism evidence="7 8">
    <name type="scientific">Sphingomonas hankyongi</name>
    <dbReference type="NCBI Taxonomy" id="2908209"/>
    <lineage>
        <taxon>Bacteria</taxon>
        <taxon>Pseudomonadati</taxon>
        <taxon>Pseudomonadota</taxon>
        <taxon>Alphaproteobacteria</taxon>
        <taxon>Sphingomonadales</taxon>
        <taxon>Sphingomonadaceae</taxon>
        <taxon>Sphingomonas</taxon>
    </lineage>
</organism>
<evidence type="ECO:0000256" key="1">
    <source>
        <dbReference type="ARBA" id="ARBA00004141"/>
    </source>
</evidence>
<dbReference type="Proteomes" id="UP001165342">
    <property type="component" value="Unassembled WGS sequence"/>
</dbReference>
<evidence type="ECO:0000256" key="3">
    <source>
        <dbReference type="ARBA" id="ARBA00022989"/>
    </source>
</evidence>
<dbReference type="RefSeq" id="WP_249830750.1">
    <property type="nucleotide sequence ID" value="NZ_JAMGBE010000001.1"/>
</dbReference>
<keyword evidence="3 5" id="KW-1133">Transmembrane helix</keyword>
<sequence>MMQLVRSAYVIARRDFAATVLSKAFIFFLLGPLFPLLLGGLFGTIGARVATQTERPTVAVVGTQSDFTRYSNARNQLAEAMGEQQVVRLIYVTQDPADRGHPERVLTSSSVSARAVLYGSLDEPHVVGNLSPNDPVASQLRLIVKTAREPESRAAPLSMTRAEAAPPGLSQDRALTGQLGQMILFFLTILLSGMLLSQLIEEKSNKIIEVIAAAVPIDALFVGKLFAMLAASVLGIVVWVGSGALLVQLVKQGGVSALPPPAVGWPAFLTFGVTYFAMNYLLLGAVFLTIGAQATTVREVQTLSMPVTFAQVLIFGFASTSIGSPNSPEALAAAVFPLSSPMVMLARAAEVPGLWTHVAALAWQLLWVVLILRMGARLFRTTVLKSGPRPRWWKRKPVT</sequence>
<feature type="transmembrane region" description="Helical" evidence="5">
    <location>
        <begin position="182"/>
        <end position="200"/>
    </location>
</feature>
<keyword evidence="2 5" id="KW-0812">Transmembrane</keyword>
<name>A0ABT0S0M6_9SPHN</name>
<feature type="transmembrane region" description="Helical" evidence="5">
    <location>
        <begin position="300"/>
        <end position="318"/>
    </location>
</feature>
<gene>
    <name evidence="7" type="ORF">LZ538_04320</name>
</gene>
<feature type="transmembrane region" description="Helical" evidence="5">
    <location>
        <begin position="24"/>
        <end position="45"/>
    </location>
</feature>
<keyword evidence="8" id="KW-1185">Reference proteome</keyword>
<dbReference type="InterPro" id="IPR013525">
    <property type="entry name" value="ABC2_TM"/>
</dbReference>
<reference evidence="7" key="1">
    <citation type="submission" date="2022-05" db="EMBL/GenBank/DDBJ databases">
        <authorList>
            <person name="Jo J.-H."/>
            <person name="Im W.-T."/>
        </authorList>
    </citation>
    <scope>NUCLEOTIDE SEQUENCE</scope>
    <source>
        <strain evidence="7">SE220</strain>
    </source>
</reference>
<evidence type="ECO:0000256" key="5">
    <source>
        <dbReference type="SAM" id="Phobius"/>
    </source>
</evidence>
<feature type="transmembrane region" description="Helical" evidence="5">
    <location>
        <begin position="354"/>
        <end position="372"/>
    </location>
</feature>
<dbReference type="EMBL" id="JAMGBE010000001">
    <property type="protein sequence ID" value="MCL6729281.1"/>
    <property type="molecule type" value="Genomic_DNA"/>
</dbReference>
<protein>
    <submittedName>
        <fullName evidence="7">ABC transporter permease</fullName>
    </submittedName>
</protein>
<feature type="transmembrane region" description="Helical" evidence="5">
    <location>
        <begin position="262"/>
        <end position="288"/>
    </location>
</feature>
<accession>A0ABT0S0M6</accession>
<evidence type="ECO:0000256" key="2">
    <source>
        <dbReference type="ARBA" id="ARBA00022692"/>
    </source>
</evidence>
<evidence type="ECO:0000259" key="6">
    <source>
        <dbReference type="Pfam" id="PF12698"/>
    </source>
</evidence>
<keyword evidence="4 5" id="KW-0472">Membrane</keyword>
<comment type="subcellular location">
    <subcellularLocation>
        <location evidence="1">Membrane</location>
        <topology evidence="1">Multi-pass membrane protein</topology>
    </subcellularLocation>
</comment>